<accession>A0A511M7Y5</accession>
<name>A0A511M7Y5_9NOCA</name>
<evidence type="ECO:0000313" key="2">
    <source>
        <dbReference type="Proteomes" id="UP000321424"/>
    </source>
</evidence>
<sequence>MFERGIHVHRRHQIVLQRLGFGRVRPWHVPHDRPSDVGVPEAQYHRTGTTEGGRLEALQVYPRHRDSRTLRQQPGITFRLGQTPIRLLHNGKQSPLGSGQRLRRALGLGEARQLGPQIATVHRVADYDRNTVDLAESVVFRCQPVLRRQR</sequence>
<protein>
    <submittedName>
        <fullName evidence="1">Uncharacterized protein</fullName>
    </submittedName>
</protein>
<keyword evidence="2" id="KW-1185">Reference proteome</keyword>
<evidence type="ECO:0000313" key="1">
    <source>
        <dbReference type="EMBL" id="GEM36730.1"/>
    </source>
</evidence>
<dbReference type="EMBL" id="BJXA01000005">
    <property type="protein sequence ID" value="GEM36730.1"/>
    <property type="molecule type" value="Genomic_DNA"/>
</dbReference>
<comment type="caution">
    <text evidence="1">The sequence shown here is derived from an EMBL/GenBank/DDBJ whole genome shotgun (WGS) entry which is preliminary data.</text>
</comment>
<proteinExistence type="predicted"/>
<dbReference type="Proteomes" id="UP000321424">
    <property type="component" value="Unassembled WGS sequence"/>
</dbReference>
<gene>
    <name evidence="1" type="ORF">NN4_12490</name>
</gene>
<dbReference type="AlphaFoldDB" id="A0A511M7Y5"/>
<organism evidence="1 2">
    <name type="scientific">Nocardia ninae NBRC 108245</name>
    <dbReference type="NCBI Taxonomy" id="1210091"/>
    <lineage>
        <taxon>Bacteria</taxon>
        <taxon>Bacillati</taxon>
        <taxon>Actinomycetota</taxon>
        <taxon>Actinomycetes</taxon>
        <taxon>Mycobacteriales</taxon>
        <taxon>Nocardiaceae</taxon>
        <taxon>Nocardia</taxon>
    </lineage>
</organism>
<reference evidence="1 2" key="1">
    <citation type="submission" date="2019-07" db="EMBL/GenBank/DDBJ databases">
        <title>Whole genome shotgun sequence of Nocardia ninae NBRC 108245.</title>
        <authorList>
            <person name="Hosoyama A."/>
            <person name="Uohara A."/>
            <person name="Ohji S."/>
            <person name="Ichikawa N."/>
        </authorList>
    </citation>
    <scope>NUCLEOTIDE SEQUENCE [LARGE SCALE GENOMIC DNA]</scope>
    <source>
        <strain evidence="1 2">NBRC 108245</strain>
    </source>
</reference>